<protein>
    <submittedName>
        <fullName evidence="2">Uncharacterized protein</fullName>
    </submittedName>
</protein>
<dbReference type="InterPro" id="IPR036249">
    <property type="entry name" value="Thioredoxin-like_sf"/>
</dbReference>
<evidence type="ECO:0000256" key="1">
    <source>
        <dbReference type="SAM" id="MobiDB-lite"/>
    </source>
</evidence>
<proteinExistence type="predicted"/>
<evidence type="ECO:0000313" key="2">
    <source>
        <dbReference type="EMBL" id="KAK9756867.1"/>
    </source>
</evidence>
<dbReference type="SUPFAM" id="SSF52833">
    <property type="entry name" value="Thioredoxin-like"/>
    <property type="match status" value="1"/>
</dbReference>
<gene>
    <name evidence="2" type="ORF">RND81_01G126000</name>
</gene>
<feature type="compositionally biased region" description="Acidic residues" evidence="1">
    <location>
        <begin position="167"/>
        <end position="186"/>
    </location>
</feature>
<keyword evidence="3" id="KW-1185">Reference proteome</keyword>
<name>A0AAW1N9N2_SAPOF</name>
<feature type="compositionally biased region" description="Polar residues" evidence="1">
    <location>
        <begin position="98"/>
        <end position="108"/>
    </location>
</feature>
<dbReference type="InterPro" id="IPR044701">
    <property type="entry name" value="MRL7/MRL7L"/>
</dbReference>
<dbReference type="GO" id="GO:0009570">
    <property type="term" value="C:chloroplast stroma"/>
    <property type="evidence" value="ECO:0007669"/>
    <property type="project" value="TreeGrafter"/>
</dbReference>
<feature type="region of interest" description="Disordered" evidence="1">
    <location>
        <begin position="65"/>
        <end position="122"/>
    </location>
</feature>
<dbReference type="Proteomes" id="UP001443914">
    <property type="component" value="Unassembled WGS sequence"/>
</dbReference>
<sequence>MSICLSTVFLQECLSISATKSINQIPAPSISFPPRISLSAHPCLPIPIRVVRRGMQQRVQHCAAAVRNSDAEGEPDSDSKSETQRKGQPKKSKRPQSELKSLSENQPLTIPGKPRRGRRSEAVAVEDFVRDSLEKTFASIREENPDYFASKEHLFKKVRDKAISDATAEDDVSDDDDDDGGDDDENEKQMVVDADDPNWPADADVGWGISGSDYFEKNAIKNVVGDDGLDIDWEGEMDNSWVREINCLEWETFAFHPSPLIVLVFERYNRAADNWKLLKELEKAFQVYWSAKDRLPPRAVKLDINIERDLAYALKVKQCPQILFLRGQSVLYRETEHRTADELVQMIAHFYYKARKPSWMDDVARAPKS</sequence>
<dbReference type="GO" id="GO:0009658">
    <property type="term" value="P:chloroplast organization"/>
    <property type="evidence" value="ECO:0007669"/>
    <property type="project" value="InterPro"/>
</dbReference>
<accession>A0AAW1N9N2</accession>
<dbReference type="EMBL" id="JBDFQZ010000001">
    <property type="protein sequence ID" value="KAK9756867.1"/>
    <property type="molecule type" value="Genomic_DNA"/>
</dbReference>
<dbReference type="AlphaFoldDB" id="A0AAW1N9N2"/>
<feature type="region of interest" description="Disordered" evidence="1">
    <location>
        <begin position="164"/>
        <end position="200"/>
    </location>
</feature>
<dbReference type="PANTHER" id="PTHR34669:SF2">
    <property type="entry name" value="THIOREDOXIN-LIKE FOLD DOMAIN-CONTAINING PROTEIN MRL7, CHLOROPLASTIC"/>
    <property type="match status" value="1"/>
</dbReference>
<dbReference type="Gene3D" id="3.40.30.10">
    <property type="entry name" value="Glutaredoxin"/>
    <property type="match status" value="1"/>
</dbReference>
<dbReference type="PANTHER" id="PTHR34669">
    <property type="entry name" value="THIOREDOXIN-LIKE FOLD DOMAIN-CONTAINING PROTEIN MRL7L, CHLOROPLASTIC"/>
    <property type="match status" value="1"/>
</dbReference>
<dbReference type="GO" id="GO:0006355">
    <property type="term" value="P:regulation of DNA-templated transcription"/>
    <property type="evidence" value="ECO:0007669"/>
    <property type="project" value="InterPro"/>
</dbReference>
<comment type="caution">
    <text evidence="2">The sequence shown here is derived from an EMBL/GenBank/DDBJ whole genome shotgun (WGS) entry which is preliminary data.</text>
</comment>
<organism evidence="2 3">
    <name type="scientific">Saponaria officinalis</name>
    <name type="common">Common soapwort</name>
    <name type="synonym">Lychnis saponaria</name>
    <dbReference type="NCBI Taxonomy" id="3572"/>
    <lineage>
        <taxon>Eukaryota</taxon>
        <taxon>Viridiplantae</taxon>
        <taxon>Streptophyta</taxon>
        <taxon>Embryophyta</taxon>
        <taxon>Tracheophyta</taxon>
        <taxon>Spermatophyta</taxon>
        <taxon>Magnoliopsida</taxon>
        <taxon>eudicotyledons</taxon>
        <taxon>Gunneridae</taxon>
        <taxon>Pentapetalae</taxon>
        <taxon>Caryophyllales</taxon>
        <taxon>Caryophyllaceae</taxon>
        <taxon>Caryophylleae</taxon>
        <taxon>Saponaria</taxon>
    </lineage>
</organism>
<reference evidence="2" key="1">
    <citation type="submission" date="2024-03" db="EMBL/GenBank/DDBJ databases">
        <title>WGS assembly of Saponaria officinalis var. Norfolk2.</title>
        <authorList>
            <person name="Jenkins J."/>
            <person name="Shu S."/>
            <person name="Grimwood J."/>
            <person name="Barry K."/>
            <person name="Goodstein D."/>
            <person name="Schmutz J."/>
            <person name="Leebens-Mack J."/>
            <person name="Osbourn A."/>
        </authorList>
    </citation>
    <scope>NUCLEOTIDE SEQUENCE [LARGE SCALE GENOMIC DNA]</scope>
    <source>
        <strain evidence="2">JIC</strain>
    </source>
</reference>
<evidence type="ECO:0000313" key="3">
    <source>
        <dbReference type="Proteomes" id="UP001443914"/>
    </source>
</evidence>